<dbReference type="Gene3D" id="2.60.210.10">
    <property type="entry name" value="Apoptosis, Tumor Necrosis Factor Receptor Associated Protein 2, Chain A"/>
    <property type="match status" value="1"/>
</dbReference>
<dbReference type="AlphaFoldDB" id="A0A834XX68"/>
<accession>A0A834XX68</accession>
<protein>
    <recommendedName>
        <fullName evidence="1">MATH domain-containing protein</fullName>
    </recommendedName>
</protein>
<dbReference type="InterPro" id="IPR008974">
    <property type="entry name" value="TRAF-like"/>
</dbReference>
<comment type="caution">
    <text evidence="2">The sequence shown here is derived from an EMBL/GenBank/DDBJ whole genome shotgun (WGS) entry which is preliminary data.</text>
</comment>
<dbReference type="Pfam" id="PF22486">
    <property type="entry name" value="MATH_2"/>
    <property type="match status" value="1"/>
</dbReference>
<organism evidence="2 3">
    <name type="scientific">Aphidius gifuensis</name>
    <name type="common">Parasitoid wasp</name>
    <dbReference type="NCBI Taxonomy" id="684658"/>
    <lineage>
        <taxon>Eukaryota</taxon>
        <taxon>Metazoa</taxon>
        <taxon>Ecdysozoa</taxon>
        <taxon>Arthropoda</taxon>
        <taxon>Hexapoda</taxon>
        <taxon>Insecta</taxon>
        <taxon>Pterygota</taxon>
        <taxon>Neoptera</taxon>
        <taxon>Endopterygota</taxon>
        <taxon>Hymenoptera</taxon>
        <taxon>Apocrita</taxon>
        <taxon>Ichneumonoidea</taxon>
        <taxon>Braconidae</taxon>
        <taxon>Aphidiinae</taxon>
        <taxon>Aphidius</taxon>
    </lineage>
</organism>
<evidence type="ECO:0000313" key="2">
    <source>
        <dbReference type="EMBL" id="KAF7994257.1"/>
    </source>
</evidence>
<feature type="domain" description="MATH" evidence="1">
    <location>
        <begin position="1"/>
        <end position="92"/>
    </location>
</feature>
<proteinExistence type="predicted"/>
<dbReference type="EMBL" id="JACMRX010000002">
    <property type="protein sequence ID" value="KAF7994257.1"/>
    <property type="molecule type" value="Genomic_DNA"/>
</dbReference>
<dbReference type="PROSITE" id="PS50144">
    <property type="entry name" value="MATH"/>
    <property type="match status" value="1"/>
</dbReference>
<keyword evidence="3" id="KW-1185">Reference proteome</keyword>
<gene>
    <name evidence="2" type="ORF">HCN44_003347</name>
</gene>
<dbReference type="InterPro" id="IPR002083">
    <property type="entry name" value="MATH/TRAF_dom"/>
</dbReference>
<reference evidence="2 3" key="1">
    <citation type="submission" date="2020-08" db="EMBL/GenBank/DDBJ databases">
        <title>Aphidius gifuensis genome sequencing and assembly.</title>
        <authorList>
            <person name="Du Z."/>
        </authorList>
    </citation>
    <scope>NUCLEOTIDE SEQUENCE [LARGE SCALE GENOMIC DNA]</scope>
    <source>
        <strain evidence="2">YNYX2018</strain>
        <tissue evidence="2">Adults</tissue>
    </source>
</reference>
<dbReference type="SUPFAM" id="SSF49599">
    <property type="entry name" value="TRAF domain-like"/>
    <property type="match status" value="1"/>
</dbReference>
<sequence length="144" mass="16378">MNGACGESGETHDNLALFLHYNCDEEFKGIKIKFKFSILTGDEKIKNQTNYLYHPGPSKRSFGFVSFFKKSQVINKTNAYFPDDCLTIICKITKISVDDKKSIIDIPKNKIINDLSLMIKNQSIGGITKYPNLGWELFEATKKQ</sequence>
<name>A0A834XX68_APHGI</name>
<evidence type="ECO:0000313" key="3">
    <source>
        <dbReference type="Proteomes" id="UP000639338"/>
    </source>
</evidence>
<evidence type="ECO:0000259" key="1">
    <source>
        <dbReference type="PROSITE" id="PS50144"/>
    </source>
</evidence>
<dbReference type="Proteomes" id="UP000639338">
    <property type="component" value="Unassembled WGS sequence"/>
</dbReference>